<keyword evidence="5 7" id="KW-1133">Transmembrane helix</keyword>
<keyword evidence="4 7" id="KW-0812">Transmembrane</keyword>
<dbReference type="PIRSF" id="PIRSF031773">
    <property type="entry name" value="DevC"/>
    <property type="match status" value="1"/>
</dbReference>
<evidence type="ECO:0000256" key="3">
    <source>
        <dbReference type="ARBA" id="ARBA00022475"/>
    </source>
</evidence>
<dbReference type="PANTHER" id="PTHR43738:SF1">
    <property type="entry name" value="HEMIN TRANSPORT SYSTEM PERMEASE PROTEIN HRTB-RELATED"/>
    <property type="match status" value="1"/>
</dbReference>
<dbReference type="AlphaFoldDB" id="A0A2W4Y2S5"/>
<dbReference type="NCBIfam" id="TIGR01185">
    <property type="entry name" value="devC"/>
    <property type="match status" value="1"/>
</dbReference>
<dbReference type="PANTHER" id="PTHR43738">
    <property type="entry name" value="ABC TRANSPORTER, MEMBRANE PROTEIN"/>
    <property type="match status" value="1"/>
</dbReference>
<evidence type="ECO:0000256" key="5">
    <source>
        <dbReference type="ARBA" id="ARBA00022989"/>
    </source>
</evidence>
<protein>
    <submittedName>
        <fullName evidence="9">DevC protein</fullName>
    </submittedName>
</protein>
<name>A0A2W4Y2S5_9CYAN</name>
<evidence type="ECO:0000256" key="1">
    <source>
        <dbReference type="ARBA" id="ARBA00004651"/>
    </source>
</evidence>
<dbReference type="GO" id="GO:0005886">
    <property type="term" value="C:plasma membrane"/>
    <property type="evidence" value="ECO:0007669"/>
    <property type="project" value="UniProtKB-SubCell"/>
</dbReference>
<accession>A0A2W4Y2S5</accession>
<keyword evidence="2" id="KW-0813">Transport</keyword>
<reference evidence="9 10" key="2">
    <citation type="submission" date="2018-06" db="EMBL/GenBank/DDBJ databases">
        <title>Metagenomic assembly of (sub)arctic Cyanobacteria and their associated microbiome from non-axenic cultures.</title>
        <authorList>
            <person name="Baurain D."/>
        </authorList>
    </citation>
    <scope>NUCLEOTIDE SEQUENCE [LARGE SCALE GENOMIC DNA]</scope>
    <source>
        <strain evidence="9">ULC027bin1</strain>
    </source>
</reference>
<comment type="subcellular location">
    <subcellularLocation>
        <location evidence="1">Cell membrane</location>
        <topology evidence="1">Multi-pass membrane protein</topology>
    </subcellularLocation>
</comment>
<feature type="transmembrane region" description="Helical" evidence="7">
    <location>
        <begin position="342"/>
        <end position="361"/>
    </location>
</feature>
<feature type="transmembrane region" description="Helical" evidence="7">
    <location>
        <begin position="286"/>
        <end position="310"/>
    </location>
</feature>
<evidence type="ECO:0000313" key="9">
    <source>
        <dbReference type="EMBL" id="PZO61139.1"/>
    </source>
</evidence>
<sequence>MVGESFLRSFRNLFNLPLRRLFRGSVPLAWLNLTHDRRRFVTSLGGVAFAVLLMFVFTGFMNALYDSQVQLLSKLNGEVIVVNRLKTNMFVPRSFARRRLYQIRSFDGVADAYPMYISEGNWKNPVTKKSFSVRTLAFNLGDPVLLMPEITSQMAALQIPNTALMDSRSRAEIGPSESGVVSELVDKTLHIVGTFDLGTDFASGNGNLVMSDVNFLRYFADRGPEEDKRSFATADVGVVKLEPGADAAKVVAALQAALPKDVLVLPKAGPGGFVDRERTYWQENTSIGFVFSLLTAMSFVVGIILVYQILYTDVADHWAEYATLKAMGYTNAYLLKVVLQEALFLSVLGFVPGFAISYLLYTGAANATGLFFQMTQQRVTNLFAATFVMCIVSGAIAVRKVQKTDPAEVFGG</sequence>
<evidence type="ECO:0000313" key="10">
    <source>
        <dbReference type="Proteomes" id="UP000249794"/>
    </source>
</evidence>
<keyword evidence="6 7" id="KW-0472">Membrane</keyword>
<dbReference type="Pfam" id="PF02687">
    <property type="entry name" value="FtsX"/>
    <property type="match status" value="1"/>
</dbReference>
<reference evidence="10" key="1">
    <citation type="submission" date="2018-04" db="EMBL/GenBank/DDBJ databases">
        <authorList>
            <person name="Cornet L."/>
        </authorList>
    </citation>
    <scope>NUCLEOTIDE SEQUENCE [LARGE SCALE GENOMIC DNA]</scope>
</reference>
<evidence type="ECO:0000259" key="8">
    <source>
        <dbReference type="Pfam" id="PF02687"/>
    </source>
</evidence>
<keyword evidence="3" id="KW-1003">Cell membrane</keyword>
<gene>
    <name evidence="9" type="ORF">DCF15_00860</name>
</gene>
<proteinExistence type="predicted"/>
<evidence type="ECO:0000256" key="7">
    <source>
        <dbReference type="SAM" id="Phobius"/>
    </source>
</evidence>
<evidence type="ECO:0000256" key="6">
    <source>
        <dbReference type="ARBA" id="ARBA00023136"/>
    </source>
</evidence>
<comment type="caution">
    <text evidence="9">The sequence shown here is derived from an EMBL/GenBank/DDBJ whole genome shotgun (WGS) entry which is preliminary data.</text>
</comment>
<evidence type="ECO:0000256" key="4">
    <source>
        <dbReference type="ARBA" id="ARBA00022692"/>
    </source>
</evidence>
<feature type="transmembrane region" description="Helical" evidence="7">
    <location>
        <begin position="382"/>
        <end position="398"/>
    </location>
</feature>
<dbReference type="InterPro" id="IPR051125">
    <property type="entry name" value="ABC-4/HrtB_transporter"/>
</dbReference>
<dbReference type="InterPro" id="IPR003838">
    <property type="entry name" value="ABC3_permease_C"/>
</dbReference>
<feature type="domain" description="ABC3 transporter permease C-terminal" evidence="8">
    <location>
        <begin position="294"/>
        <end position="406"/>
    </location>
</feature>
<organism evidence="9 10">
    <name type="scientific">Phormidesmis priestleyi</name>
    <dbReference type="NCBI Taxonomy" id="268141"/>
    <lineage>
        <taxon>Bacteria</taxon>
        <taxon>Bacillati</taxon>
        <taxon>Cyanobacteriota</taxon>
        <taxon>Cyanophyceae</taxon>
        <taxon>Leptolyngbyales</taxon>
        <taxon>Leptolyngbyaceae</taxon>
        <taxon>Phormidesmis</taxon>
    </lineage>
</organism>
<feature type="transmembrane region" description="Helical" evidence="7">
    <location>
        <begin position="40"/>
        <end position="65"/>
    </location>
</feature>
<dbReference type="InterPro" id="IPR005891">
    <property type="entry name" value="DevC"/>
</dbReference>
<dbReference type="EMBL" id="QBMP01000004">
    <property type="protein sequence ID" value="PZO61139.1"/>
    <property type="molecule type" value="Genomic_DNA"/>
</dbReference>
<dbReference type="Proteomes" id="UP000249794">
    <property type="component" value="Unassembled WGS sequence"/>
</dbReference>
<evidence type="ECO:0000256" key="2">
    <source>
        <dbReference type="ARBA" id="ARBA00022448"/>
    </source>
</evidence>